<evidence type="ECO:0000313" key="2">
    <source>
        <dbReference type="EMBL" id="KAJ2004110.1"/>
    </source>
</evidence>
<sequence>MKLYFLSLVAISAASTSLAAEASLAEQEEFTHIGFFNRLAAPLQSASVQCQGDCQGNGDENTVASAGLQQPESTNVIAALIRDFMHPFQQTEAQPSVATKAAFDGEIPAIDMMYSNFNALSPYSPAVASPTPSVVNRWEAADELPEVAASETTVAAASGWLFAADNVQTASNAVDSSAYPLFDIATSSAVAAPQAYEDSESVQDFGLNINSWGQRIDSAAHRLASNVGGIIVQFIPSTAQAMSLFGNEDVPEAASTTAPAPFYWF</sequence>
<organism evidence="2 3">
    <name type="scientific">Coemansia thaxteri</name>
    <dbReference type="NCBI Taxonomy" id="2663907"/>
    <lineage>
        <taxon>Eukaryota</taxon>
        <taxon>Fungi</taxon>
        <taxon>Fungi incertae sedis</taxon>
        <taxon>Zoopagomycota</taxon>
        <taxon>Kickxellomycotina</taxon>
        <taxon>Kickxellomycetes</taxon>
        <taxon>Kickxellales</taxon>
        <taxon>Kickxellaceae</taxon>
        <taxon>Coemansia</taxon>
    </lineage>
</organism>
<evidence type="ECO:0000256" key="1">
    <source>
        <dbReference type="SAM" id="SignalP"/>
    </source>
</evidence>
<keyword evidence="1" id="KW-0732">Signal</keyword>
<feature type="signal peptide" evidence="1">
    <location>
        <begin position="1"/>
        <end position="19"/>
    </location>
</feature>
<feature type="chain" id="PRO_5040730763" evidence="1">
    <location>
        <begin position="20"/>
        <end position="265"/>
    </location>
</feature>
<dbReference type="AlphaFoldDB" id="A0A9W8BG03"/>
<evidence type="ECO:0000313" key="3">
    <source>
        <dbReference type="Proteomes" id="UP001150907"/>
    </source>
</evidence>
<dbReference type="EMBL" id="JANBQF010000175">
    <property type="protein sequence ID" value="KAJ2004110.1"/>
    <property type="molecule type" value="Genomic_DNA"/>
</dbReference>
<gene>
    <name evidence="2" type="ORF">H4R26_002698</name>
</gene>
<keyword evidence="3" id="KW-1185">Reference proteome</keyword>
<accession>A0A9W8BG03</accession>
<name>A0A9W8BG03_9FUNG</name>
<dbReference type="Proteomes" id="UP001150907">
    <property type="component" value="Unassembled WGS sequence"/>
</dbReference>
<dbReference type="OrthoDB" id="5577604at2759"/>
<comment type="caution">
    <text evidence="2">The sequence shown here is derived from an EMBL/GenBank/DDBJ whole genome shotgun (WGS) entry which is preliminary data.</text>
</comment>
<proteinExistence type="predicted"/>
<reference evidence="2" key="1">
    <citation type="submission" date="2022-07" db="EMBL/GenBank/DDBJ databases">
        <title>Phylogenomic reconstructions and comparative analyses of Kickxellomycotina fungi.</title>
        <authorList>
            <person name="Reynolds N.K."/>
            <person name="Stajich J.E."/>
            <person name="Barry K."/>
            <person name="Grigoriev I.V."/>
            <person name="Crous P."/>
            <person name="Smith M.E."/>
        </authorList>
    </citation>
    <scope>NUCLEOTIDE SEQUENCE</scope>
    <source>
        <strain evidence="2">IMI 214461</strain>
    </source>
</reference>
<protein>
    <submittedName>
        <fullName evidence="2">Uncharacterized protein</fullName>
    </submittedName>
</protein>